<protein>
    <submittedName>
        <fullName evidence="2">Uncharacterized protein</fullName>
    </submittedName>
</protein>
<dbReference type="HOGENOM" id="CLU_3270388_0_0_0"/>
<reference evidence="2 3" key="1">
    <citation type="journal article" date="2014" name="PLoS ONE">
        <title>The first complete genome sequence of the class fimbriimonadia in the phylum armatimonadetes.</title>
        <authorList>
            <person name="Hu Z.Y."/>
            <person name="Wang Y.Z."/>
            <person name="Im W.T."/>
            <person name="Wang S.Y."/>
            <person name="Zhao G.P."/>
            <person name="Zheng H.J."/>
            <person name="Quan Z.X."/>
        </authorList>
    </citation>
    <scope>NUCLEOTIDE SEQUENCE [LARGE SCALE GENOMIC DNA]</scope>
    <source>
        <strain evidence="2">Gsoil 348</strain>
    </source>
</reference>
<evidence type="ECO:0000313" key="2">
    <source>
        <dbReference type="EMBL" id="AIE87196.1"/>
    </source>
</evidence>
<organism evidence="2 3">
    <name type="scientific">Fimbriimonas ginsengisoli Gsoil 348</name>
    <dbReference type="NCBI Taxonomy" id="661478"/>
    <lineage>
        <taxon>Bacteria</taxon>
        <taxon>Bacillati</taxon>
        <taxon>Armatimonadota</taxon>
        <taxon>Fimbriimonadia</taxon>
        <taxon>Fimbriimonadales</taxon>
        <taxon>Fimbriimonadaceae</taxon>
        <taxon>Fimbriimonas</taxon>
    </lineage>
</organism>
<dbReference type="KEGG" id="fgi:OP10G_3828"/>
<proteinExistence type="predicted"/>
<feature type="region of interest" description="Disordered" evidence="1">
    <location>
        <begin position="1"/>
        <end position="41"/>
    </location>
</feature>
<dbReference type="AlphaFoldDB" id="A0A068NUS5"/>
<gene>
    <name evidence="2" type="ORF">OP10G_3828</name>
</gene>
<evidence type="ECO:0000256" key="1">
    <source>
        <dbReference type="SAM" id="MobiDB-lite"/>
    </source>
</evidence>
<dbReference type="EMBL" id="CP007139">
    <property type="protein sequence ID" value="AIE87196.1"/>
    <property type="molecule type" value="Genomic_DNA"/>
</dbReference>
<evidence type="ECO:0000313" key="3">
    <source>
        <dbReference type="Proteomes" id="UP000027982"/>
    </source>
</evidence>
<sequence length="41" mass="4109">MREALGVKALGGGAEGPPEYAEGITDDSEGLRGTSYPGTAK</sequence>
<accession>A0A068NUS5</accession>
<dbReference type="STRING" id="661478.OP10G_3828"/>
<keyword evidence="3" id="KW-1185">Reference proteome</keyword>
<dbReference type="Proteomes" id="UP000027982">
    <property type="component" value="Chromosome"/>
</dbReference>
<name>A0A068NUS5_FIMGI</name>